<dbReference type="EMBL" id="JBHSON010000129">
    <property type="protein sequence ID" value="MFC5753940.1"/>
    <property type="molecule type" value="Genomic_DNA"/>
</dbReference>
<protein>
    <submittedName>
        <fullName evidence="1">EboA domain-containing protein</fullName>
    </submittedName>
</protein>
<dbReference type="Proteomes" id="UP001596074">
    <property type="component" value="Unassembled WGS sequence"/>
</dbReference>
<evidence type="ECO:0000313" key="2">
    <source>
        <dbReference type="Proteomes" id="UP001596074"/>
    </source>
</evidence>
<comment type="caution">
    <text evidence="1">The sequence shown here is derived from an EMBL/GenBank/DDBJ whole genome shotgun (WGS) entry which is preliminary data.</text>
</comment>
<proteinExistence type="predicted"/>
<gene>
    <name evidence="1" type="ORF">ACFPZN_50695</name>
</gene>
<reference evidence="2" key="1">
    <citation type="journal article" date="2019" name="Int. J. Syst. Evol. Microbiol.">
        <title>The Global Catalogue of Microorganisms (GCM) 10K type strain sequencing project: providing services to taxonomists for standard genome sequencing and annotation.</title>
        <authorList>
            <consortium name="The Broad Institute Genomics Platform"/>
            <consortium name="The Broad Institute Genome Sequencing Center for Infectious Disease"/>
            <person name="Wu L."/>
            <person name="Ma J."/>
        </authorList>
    </citation>
    <scope>NUCLEOTIDE SEQUENCE [LARGE SCALE GENOMIC DNA]</scope>
    <source>
        <strain evidence="2">KCTC 42087</strain>
    </source>
</reference>
<organism evidence="1 2">
    <name type="scientific">Actinomadura rugatobispora</name>
    <dbReference type="NCBI Taxonomy" id="1994"/>
    <lineage>
        <taxon>Bacteria</taxon>
        <taxon>Bacillati</taxon>
        <taxon>Actinomycetota</taxon>
        <taxon>Actinomycetes</taxon>
        <taxon>Streptosporangiales</taxon>
        <taxon>Thermomonosporaceae</taxon>
        <taxon>Actinomadura</taxon>
    </lineage>
</organism>
<sequence length="237" mass="25334">MTAPDPLSLVRDVLPPADLAWLEKARARAAADPRSVILLFPAVGRHCGRRRALDAGGRRLDDACRALLLDATTGPVLDLLGDLYHDGGVDERRAVLKALPRLLDRLPAESAALALVHDALRGDDPVLLEAAVGPYGGRHLDQDSFRRAVLKCALAGVPLTAVATLRERADRTLARMLAGLVRDRAAAGLDLPEGVWVVLHDHPDLVLDLDADEAVRVPGEARTWAPRLARTLGMGGA</sequence>
<dbReference type="NCBIfam" id="NF035938">
    <property type="entry name" value="EboA_domain"/>
    <property type="match status" value="1"/>
</dbReference>
<keyword evidence="2" id="KW-1185">Reference proteome</keyword>
<dbReference type="RefSeq" id="WP_378291503.1">
    <property type="nucleotide sequence ID" value="NZ_JBHSON010000129.1"/>
</dbReference>
<name>A0ABW1AHD6_9ACTN</name>
<evidence type="ECO:0000313" key="1">
    <source>
        <dbReference type="EMBL" id="MFC5753940.1"/>
    </source>
</evidence>
<accession>A0ABW1AHD6</accession>
<dbReference type="InterPro" id="IPR047715">
    <property type="entry name" value="EboA_dom"/>
</dbReference>